<dbReference type="GO" id="GO:0001666">
    <property type="term" value="P:response to hypoxia"/>
    <property type="evidence" value="ECO:0007669"/>
    <property type="project" value="TreeGrafter"/>
</dbReference>
<dbReference type="RefSeq" id="WP_179500848.1">
    <property type="nucleotide sequence ID" value="NZ_JACCAA010000001.1"/>
</dbReference>
<keyword evidence="7 11" id="KW-0319">Glycerol metabolism</keyword>
<evidence type="ECO:0000256" key="11">
    <source>
        <dbReference type="RuleBase" id="RU361241"/>
    </source>
</evidence>
<dbReference type="EC" id="2.3.1.20" evidence="4 11"/>
<keyword evidence="5 11" id="KW-0444">Lipid biosynthesis</keyword>
<keyword evidence="15" id="KW-1185">Reference proteome</keyword>
<evidence type="ECO:0000256" key="7">
    <source>
        <dbReference type="ARBA" id="ARBA00022798"/>
    </source>
</evidence>
<dbReference type="GO" id="GO:0019432">
    <property type="term" value="P:triglyceride biosynthetic process"/>
    <property type="evidence" value="ECO:0007669"/>
    <property type="project" value="UniProtKB-UniPathway"/>
</dbReference>
<dbReference type="GO" id="GO:0005886">
    <property type="term" value="C:plasma membrane"/>
    <property type="evidence" value="ECO:0007669"/>
    <property type="project" value="TreeGrafter"/>
</dbReference>
<dbReference type="Proteomes" id="UP000540656">
    <property type="component" value="Unassembled WGS sequence"/>
</dbReference>
<protein>
    <recommendedName>
        <fullName evidence="4 11">Diacylglycerol O-acyltransferase</fullName>
        <ecNumber evidence="4 11">2.3.1.20</ecNumber>
    </recommendedName>
</protein>
<evidence type="ECO:0000256" key="1">
    <source>
        <dbReference type="ARBA" id="ARBA00004771"/>
    </source>
</evidence>
<evidence type="ECO:0000259" key="12">
    <source>
        <dbReference type="Pfam" id="PF03007"/>
    </source>
</evidence>
<evidence type="ECO:0000256" key="9">
    <source>
        <dbReference type="ARBA" id="ARBA00023315"/>
    </source>
</evidence>
<dbReference type="Pfam" id="PF06974">
    <property type="entry name" value="WS_DGAT_C"/>
    <property type="match status" value="1"/>
</dbReference>
<dbReference type="PANTHER" id="PTHR31650">
    <property type="entry name" value="O-ACYLTRANSFERASE (WSD1-LIKE) FAMILY PROTEIN"/>
    <property type="match status" value="1"/>
</dbReference>
<dbReference type="InterPro" id="IPR045034">
    <property type="entry name" value="O-acyltransferase_WSD1-like"/>
</dbReference>
<keyword evidence="6 11" id="KW-0808">Transferase</keyword>
<feature type="domain" description="O-acyltransferase WSD1-like N-terminal" evidence="12">
    <location>
        <begin position="4"/>
        <end position="265"/>
    </location>
</feature>
<keyword evidence="8 11" id="KW-0443">Lipid metabolism</keyword>
<evidence type="ECO:0000256" key="3">
    <source>
        <dbReference type="ARBA" id="ARBA00009587"/>
    </source>
</evidence>
<dbReference type="GO" id="GO:0071731">
    <property type="term" value="P:response to nitric oxide"/>
    <property type="evidence" value="ECO:0007669"/>
    <property type="project" value="TreeGrafter"/>
</dbReference>
<reference evidence="14 15" key="1">
    <citation type="submission" date="2020-07" db="EMBL/GenBank/DDBJ databases">
        <title>Sequencing the genomes of 1000 actinobacteria strains.</title>
        <authorList>
            <person name="Klenk H.-P."/>
        </authorList>
    </citation>
    <scope>NUCLEOTIDE SEQUENCE [LARGE SCALE GENOMIC DNA]</scope>
    <source>
        <strain evidence="14 15">DSM 23819</strain>
    </source>
</reference>
<comment type="pathway">
    <text evidence="2">Lipid metabolism.</text>
</comment>
<keyword evidence="9 11" id="KW-0012">Acyltransferase</keyword>
<evidence type="ECO:0000256" key="6">
    <source>
        <dbReference type="ARBA" id="ARBA00022679"/>
    </source>
</evidence>
<evidence type="ECO:0000256" key="4">
    <source>
        <dbReference type="ARBA" id="ARBA00013244"/>
    </source>
</evidence>
<dbReference type="AlphaFoldDB" id="A0A7Y9UMK6"/>
<dbReference type="InterPro" id="IPR009721">
    <property type="entry name" value="O-acyltransferase_WSD1_C"/>
</dbReference>
<gene>
    <name evidence="14" type="ORF">BJ980_000521</name>
</gene>
<dbReference type="Pfam" id="PF03007">
    <property type="entry name" value="WS_DGAT_cat"/>
    <property type="match status" value="1"/>
</dbReference>
<dbReference type="GO" id="GO:0051701">
    <property type="term" value="P:biological process involved in interaction with host"/>
    <property type="evidence" value="ECO:0007669"/>
    <property type="project" value="TreeGrafter"/>
</dbReference>
<dbReference type="NCBIfam" id="TIGR02946">
    <property type="entry name" value="acyl_WS_DGAT"/>
    <property type="match status" value="1"/>
</dbReference>
<dbReference type="PANTHER" id="PTHR31650:SF1">
    <property type="entry name" value="WAX ESTER SYNTHASE_DIACYLGLYCEROL ACYLTRANSFERASE 4-RELATED"/>
    <property type="match status" value="1"/>
</dbReference>
<evidence type="ECO:0000256" key="5">
    <source>
        <dbReference type="ARBA" id="ARBA00022516"/>
    </source>
</evidence>
<sequence length="463" mass="50548">MDRLSGLDASFLYLETPEQLMHVCGLIVLDPTTMPDGYTYEAFKDHLEDRVSDVPEFTRRLRRVPLDLAHPIWVPDQHFDIDHHVHRLALPQPGGYDELVQLCGHLAGLTMDRSRPLWEMWVIEGYQDKVVVFSKMHHATVDGASGSNLISHLCSLEPDAPPVSAGERKEHGRSARGLELFGRGVLSTVTKPLQIPSLLRPSAALVTKTVARARAGTAMAAPFSAPRTSFNGTITRRRTIAFADLPLDEVRALKAATGATVNDVVLTIAGGALRHYLEDRGGLPETPLMASVPVSVRKATQRGNGANKVSALFARLGTDIEDPLQRLEVMSSDNRNAKEHQQAIPADALQDWAEFAAPQTFGLAVRAYAGLRLAEKHPVVHNLVISNVPGPPIPLYFMGARIDALYPLGPVFHGAGVNITVMSNNGQLHVGVIACRSAMRHPEDLVKHFGEELTRLQEAVAAR</sequence>
<evidence type="ECO:0000259" key="13">
    <source>
        <dbReference type="Pfam" id="PF06974"/>
    </source>
</evidence>
<evidence type="ECO:0000256" key="2">
    <source>
        <dbReference type="ARBA" id="ARBA00005189"/>
    </source>
</evidence>
<evidence type="ECO:0000256" key="10">
    <source>
        <dbReference type="ARBA" id="ARBA00048109"/>
    </source>
</evidence>
<dbReference type="InterPro" id="IPR004255">
    <property type="entry name" value="O-acyltransferase_WSD1_N"/>
</dbReference>
<dbReference type="SUPFAM" id="SSF52777">
    <property type="entry name" value="CoA-dependent acyltransferases"/>
    <property type="match status" value="2"/>
</dbReference>
<accession>A0A7Y9UMK6</accession>
<proteinExistence type="inferred from homology"/>
<name>A0A7Y9UMK6_9ACTN</name>
<feature type="domain" description="O-acyltransferase WSD1 C-terminal" evidence="13">
    <location>
        <begin position="307"/>
        <end position="456"/>
    </location>
</feature>
<dbReference type="GO" id="GO:0006071">
    <property type="term" value="P:glycerol metabolic process"/>
    <property type="evidence" value="ECO:0007669"/>
    <property type="project" value="UniProtKB-KW"/>
</dbReference>
<evidence type="ECO:0000313" key="14">
    <source>
        <dbReference type="EMBL" id="NYG57598.1"/>
    </source>
</evidence>
<organism evidence="14 15">
    <name type="scientific">Nocardioides daedukensis</name>
    <dbReference type="NCBI Taxonomy" id="634462"/>
    <lineage>
        <taxon>Bacteria</taxon>
        <taxon>Bacillati</taxon>
        <taxon>Actinomycetota</taxon>
        <taxon>Actinomycetes</taxon>
        <taxon>Propionibacteriales</taxon>
        <taxon>Nocardioidaceae</taxon>
        <taxon>Nocardioides</taxon>
    </lineage>
</organism>
<evidence type="ECO:0000313" key="15">
    <source>
        <dbReference type="Proteomes" id="UP000540656"/>
    </source>
</evidence>
<comment type="similarity">
    <text evidence="3 11">Belongs to the long-chain O-acyltransferase family.</text>
</comment>
<dbReference type="GO" id="GO:0004144">
    <property type="term" value="F:diacylglycerol O-acyltransferase activity"/>
    <property type="evidence" value="ECO:0007669"/>
    <property type="project" value="UniProtKB-EC"/>
</dbReference>
<comment type="caution">
    <text evidence="14">The sequence shown here is derived from an EMBL/GenBank/DDBJ whole genome shotgun (WGS) entry which is preliminary data.</text>
</comment>
<comment type="pathway">
    <text evidence="1 11">Glycerolipid metabolism; triacylglycerol biosynthesis.</text>
</comment>
<evidence type="ECO:0000256" key="8">
    <source>
        <dbReference type="ARBA" id="ARBA00023098"/>
    </source>
</evidence>
<dbReference type="InterPro" id="IPR014292">
    <property type="entry name" value="Acyl_transf_WS/DGAT"/>
</dbReference>
<dbReference type="EMBL" id="JACCAA010000001">
    <property type="protein sequence ID" value="NYG57598.1"/>
    <property type="molecule type" value="Genomic_DNA"/>
</dbReference>
<dbReference type="UniPathway" id="UPA00282"/>
<comment type="catalytic activity">
    <reaction evidence="10 11">
        <text>an acyl-CoA + a 1,2-diacyl-sn-glycerol = a triacyl-sn-glycerol + CoA</text>
        <dbReference type="Rhea" id="RHEA:10868"/>
        <dbReference type="ChEBI" id="CHEBI:17815"/>
        <dbReference type="ChEBI" id="CHEBI:57287"/>
        <dbReference type="ChEBI" id="CHEBI:58342"/>
        <dbReference type="ChEBI" id="CHEBI:64615"/>
        <dbReference type="EC" id="2.3.1.20"/>
    </reaction>
</comment>